<sequence length="214" mass="22899">MAHTGSVPAFLHAREVSLHGAKFGCERESFGDRESSAEKDTTANYGVGTESSAILNAATTVFDPGGDRSDSAWAERGAHAFEDANLEDGIWVPSDTFSMDAPTGFPAAVKSASAQFDPEDKKADLRSSDQGVSSLDPTCGDKETSLVDATSSAMMHRLGSAEIDATEVGTRPVEDSVETLKLYYLALRERTKMKTTLRNSVISINSNMKVRISP</sequence>
<feature type="compositionally biased region" description="Basic and acidic residues" evidence="1">
    <location>
        <begin position="118"/>
        <end position="127"/>
    </location>
</feature>
<name>A0A8T1BTL0_9STRA</name>
<organism evidence="2 3">
    <name type="scientific">Phytophthora cactorum</name>
    <dbReference type="NCBI Taxonomy" id="29920"/>
    <lineage>
        <taxon>Eukaryota</taxon>
        <taxon>Sar</taxon>
        <taxon>Stramenopiles</taxon>
        <taxon>Oomycota</taxon>
        <taxon>Peronosporomycetes</taxon>
        <taxon>Peronosporales</taxon>
        <taxon>Peronosporaceae</taxon>
        <taxon>Phytophthora</taxon>
    </lineage>
</organism>
<evidence type="ECO:0000313" key="3">
    <source>
        <dbReference type="Proteomes" id="UP000774804"/>
    </source>
</evidence>
<feature type="compositionally biased region" description="Basic and acidic residues" evidence="1">
    <location>
        <begin position="28"/>
        <end position="41"/>
    </location>
</feature>
<reference evidence="2" key="1">
    <citation type="submission" date="2018-10" db="EMBL/GenBank/DDBJ databases">
        <title>Effector identification in a new, highly contiguous assembly of the strawberry crown rot pathogen Phytophthora cactorum.</title>
        <authorList>
            <person name="Armitage A.D."/>
            <person name="Nellist C.F."/>
            <person name="Bates H."/>
            <person name="Vickerstaff R.J."/>
            <person name="Harrison R.J."/>
        </authorList>
    </citation>
    <scope>NUCLEOTIDE SEQUENCE</scope>
    <source>
        <strain evidence="2">4032</strain>
    </source>
</reference>
<comment type="caution">
    <text evidence="2">The sequence shown here is derived from an EMBL/GenBank/DDBJ whole genome shotgun (WGS) entry which is preliminary data.</text>
</comment>
<protein>
    <submittedName>
        <fullName evidence="2">Uncharacterized protein</fullName>
    </submittedName>
</protein>
<proteinExistence type="predicted"/>
<gene>
    <name evidence="2" type="ORF">PC115_g13447</name>
</gene>
<feature type="region of interest" description="Disordered" evidence="1">
    <location>
        <begin position="110"/>
        <end position="142"/>
    </location>
</feature>
<evidence type="ECO:0000256" key="1">
    <source>
        <dbReference type="SAM" id="MobiDB-lite"/>
    </source>
</evidence>
<feature type="region of interest" description="Disordered" evidence="1">
    <location>
        <begin position="28"/>
        <end position="49"/>
    </location>
</feature>
<evidence type="ECO:0000313" key="2">
    <source>
        <dbReference type="EMBL" id="KAG2908933.1"/>
    </source>
</evidence>
<dbReference type="EMBL" id="RCMI01000480">
    <property type="protein sequence ID" value="KAG2908933.1"/>
    <property type="molecule type" value="Genomic_DNA"/>
</dbReference>
<accession>A0A8T1BTL0</accession>
<dbReference type="Proteomes" id="UP000774804">
    <property type="component" value="Unassembled WGS sequence"/>
</dbReference>
<dbReference type="VEuPathDB" id="FungiDB:PC110_g15360"/>
<dbReference type="AlphaFoldDB" id="A0A8T1BTL0"/>